<evidence type="ECO:0000256" key="5">
    <source>
        <dbReference type="SAM" id="Phobius"/>
    </source>
</evidence>
<dbReference type="GO" id="GO:0016020">
    <property type="term" value="C:membrane"/>
    <property type="evidence" value="ECO:0007669"/>
    <property type="project" value="UniProtKB-SubCell"/>
</dbReference>
<dbReference type="AlphaFoldDB" id="A0A2G8JTR6"/>
<evidence type="ECO:0000313" key="7">
    <source>
        <dbReference type="EMBL" id="PIK39108.1"/>
    </source>
</evidence>
<comment type="subcellular location">
    <subcellularLocation>
        <location evidence="1">Membrane</location>
        <topology evidence="1">Multi-pass membrane protein</topology>
    </subcellularLocation>
</comment>
<evidence type="ECO:0000313" key="8">
    <source>
        <dbReference type="Proteomes" id="UP000230750"/>
    </source>
</evidence>
<keyword evidence="3 5" id="KW-1133">Transmembrane helix</keyword>
<keyword evidence="8" id="KW-1185">Reference proteome</keyword>
<dbReference type="EMBL" id="MRZV01001276">
    <property type="protein sequence ID" value="PIK39108.1"/>
    <property type="molecule type" value="Genomic_DNA"/>
</dbReference>
<name>A0A2G8JTR6_STIJA</name>
<organism evidence="7 8">
    <name type="scientific">Stichopus japonicus</name>
    <name type="common">Sea cucumber</name>
    <dbReference type="NCBI Taxonomy" id="307972"/>
    <lineage>
        <taxon>Eukaryota</taxon>
        <taxon>Metazoa</taxon>
        <taxon>Echinodermata</taxon>
        <taxon>Eleutherozoa</taxon>
        <taxon>Echinozoa</taxon>
        <taxon>Holothuroidea</taxon>
        <taxon>Aspidochirotacea</taxon>
        <taxon>Aspidochirotida</taxon>
        <taxon>Stichopodidae</taxon>
        <taxon>Apostichopus</taxon>
    </lineage>
</organism>
<dbReference type="SUPFAM" id="SSF103473">
    <property type="entry name" value="MFS general substrate transporter"/>
    <property type="match status" value="1"/>
</dbReference>
<keyword evidence="4 5" id="KW-0472">Membrane</keyword>
<feature type="transmembrane region" description="Helical" evidence="5">
    <location>
        <begin position="186"/>
        <end position="204"/>
    </location>
</feature>
<keyword evidence="2 5" id="KW-0812">Transmembrane</keyword>
<dbReference type="STRING" id="307972.A0A2G8JTR6"/>
<feature type="transmembrane region" description="Helical" evidence="5">
    <location>
        <begin position="125"/>
        <end position="145"/>
    </location>
</feature>
<sequence>MASPSTDDILTELKPFGRIQVGFLLSSAFVQFFLPMTGQSVNFLAATPDHHCSVTDGYKINQSIPLEEDKLGRQIYSQCQEYVNPDNQNQTQSCQTGLDYDHDVYGETIISEWDLVCNENAAAELSQSILSVGGIFGAIIFGIIADHYGRRPAFLIGIAFFNIFGIALCFSPNFIVFIILRFFCGFFQMATWLPFSSAVAEYMIPKYRNRAVNVPAIAFCFGLMSMAVLAFLIRDWRYLQLAIMLPTVIGMFGMW</sequence>
<protein>
    <submittedName>
        <fullName evidence="7">Putative solute carrier family 22 member 3</fullName>
    </submittedName>
</protein>
<proteinExistence type="predicted"/>
<accession>A0A2G8JTR6</accession>
<feature type="domain" description="Major facilitator superfamily (MFS) profile" evidence="6">
    <location>
        <begin position="24"/>
        <end position="255"/>
    </location>
</feature>
<dbReference type="Pfam" id="PF00083">
    <property type="entry name" value="Sugar_tr"/>
    <property type="match status" value="1"/>
</dbReference>
<evidence type="ECO:0000256" key="4">
    <source>
        <dbReference type="ARBA" id="ARBA00023136"/>
    </source>
</evidence>
<dbReference type="Proteomes" id="UP000230750">
    <property type="component" value="Unassembled WGS sequence"/>
</dbReference>
<comment type="caution">
    <text evidence="7">The sequence shown here is derived from an EMBL/GenBank/DDBJ whole genome shotgun (WGS) entry which is preliminary data.</text>
</comment>
<dbReference type="InterPro" id="IPR036259">
    <property type="entry name" value="MFS_trans_sf"/>
</dbReference>
<dbReference type="OrthoDB" id="2544694at2759"/>
<feature type="transmembrane region" description="Helical" evidence="5">
    <location>
        <begin position="211"/>
        <end position="232"/>
    </location>
</feature>
<dbReference type="Gene3D" id="1.20.1250.20">
    <property type="entry name" value="MFS general substrate transporter like domains"/>
    <property type="match status" value="1"/>
</dbReference>
<dbReference type="PANTHER" id="PTHR24064">
    <property type="entry name" value="SOLUTE CARRIER FAMILY 22 MEMBER"/>
    <property type="match status" value="1"/>
</dbReference>
<reference evidence="7 8" key="1">
    <citation type="journal article" date="2017" name="PLoS Biol.">
        <title>The sea cucumber genome provides insights into morphological evolution and visceral regeneration.</title>
        <authorList>
            <person name="Zhang X."/>
            <person name="Sun L."/>
            <person name="Yuan J."/>
            <person name="Sun Y."/>
            <person name="Gao Y."/>
            <person name="Zhang L."/>
            <person name="Li S."/>
            <person name="Dai H."/>
            <person name="Hamel J.F."/>
            <person name="Liu C."/>
            <person name="Yu Y."/>
            <person name="Liu S."/>
            <person name="Lin W."/>
            <person name="Guo K."/>
            <person name="Jin S."/>
            <person name="Xu P."/>
            <person name="Storey K.B."/>
            <person name="Huan P."/>
            <person name="Zhang T."/>
            <person name="Zhou Y."/>
            <person name="Zhang J."/>
            <person name="Lin C."/>
            <person name="Li X."/>
            <person name="Xing L."/>
            <person name="Huo D."/>
            <person name="Sun M."/>
            <person name="Wang L."/>
            <person name="Mercier A."/>
            <person name="Li F."/>
            <person name="Yang H."/>
            <person name="Xiang J."/>
        </authorList>
    </citation>
    <scope>NUCLEOTIDE SEQUENCE [LARGE SCALE GENOMIC DNA]</scope>
    <source>
        <strain evidence="7">Shaxun</strain>
        <tissue evidence="7">Muscle</tissue>
    </source>
</reference>
<dbReference type="InterPro" id="IPR005828">
    <property type="entry name" value="MFS_sugar_transport-like"/>
</dbReference>
<dbReference type="GO" id="GO:0022857">
    <property type="term" value="F:transmembrane transporter activity"/>
    <property type="evidence" value="ECO:0007669"/>
    <property type="project" value="InterPro"/>
</dbReference>
<dbReference type="PROSITE" id="PS50850">
    <property type="entry name" value="MFS"/>
    <property type="match status" value="1"/>
</dbReference>
<evidence type="ECO:0000256" key="2">
    <source>
        <dbReference type="ARBA" id="ARBA00022692"/>
    </source>
</evidence>
<evidence type="ECO:0000256" key="1">
    <source>
        <dbReference type="ARBA" id="ARBA00004141"/>
    </source>
</evidence>
<dbReference type="InterPro" id="IPR020846">
    <property type="entry name" value="MFS_dom"/>
</dbReference>
<evidence type="ECO:0000256" key="3">
    <source>
        <dbReference type="ARBA" id="ARBA00022989"/>
    </source>
</evidence>
<feature type="transmembrane region" description="Helical" evidence="5">
    <location>
        <begin position="152"/>
        <end position="180"/>
    </location>
</feature>
<gene>
    <name evidence="7" type="ORF">BSL78_24054</name>
</gene>
<evidence type="ECO:0000259" key="6">
    <source>
        <dbReference type="PROSITE" id="PS50850"/>
    </source>
</evidence>